<dbReference type="InterPro" id="IPR013762">
    <property type="entry name" value="Integrase-like_cat_sf"/>
</dbReference>
<evidence type="ECO:0000313" key="7">
    <source>
        <dbReference type="Proteomes" id="UP000256373"/>
    </source>
</evidence>
<name>A0A3D8YFK6_9BACT</name>
<keyword evidence="4" id="KW-0175">Coiled coil</keyword>
<accession>A0A3D8YFK6</accession>
<dbReference type="OrthoDB" id="1094492at2"/>
<dbReference type="Pfam" id="PF13102">
    <property type="entry name" value="Phage_int_SAM_5"/>
    <property type="match status" value="1"/>
</dbReference>
<dbReference type="InterPro" id="IPR002104">
    <property type="entry name" value="Integrase_catalytic"/>
</dbReference>
<dbReference type="InterPro" id="IPR010998">
    <property type="entry name" value="Integrase_recombinase_N"/>
</dbReference>
<dbReference type="Proteomes" id="UP000256373">
    <property type="component" value="Unassembled WGS sequence"/>
</dbReference>
<reference evidence="6 7" key="1">
    <citation type="submission" date="2018-07" db="EMBL/GenBank/DDBJ databases">
        <title>Dyadobacter roseus sp. nov., isolated from rose rhizosphere soil.</title>
        <authorList>
            <person name="Chen L."/>
        </authorList>
    </citation>
    <scope>NUCLEOTIDE SEQUENCE [LARGE SCALE GENOMIC DNA]</scope>
    <source>
        <strain evidence="6 7">RS19</strain>
    </source>
</reference>
<dbReference type="GO" id="GO:0006310">
    <property type="term" value="P:DNA recombination"/>
    <property type="evidence" value="ECO:0007669"/>
    <property type="project" value="UniProtKB-KW"/>
</dbReference>
<dbReference type="InterPro" id="IPR035386">
    <property type="entry name" value="Arm-DNA-bind_5"/>
</dbReference>
<evidence type="ECO:0000256" key="1">
    <source>
        <dbReference type="ARBA" id="ARBA00008857"/>
    </source>
</evidence>
<evidence type="ECO:0000256" key="4">
    <source>
        <dbReference type="SAM" id="Coils"/>
    </source>
</evidence>
<dbReference type="PANTHER" id="PTHR30349:SF64">
    <property type="entry name" value="PROPHAGE INTEGRASE INTD-RELATED"/>
    <property type="match status" value="1"/>
</dbReference>
<dbReference type="GO" id="GO:0015074">
    <property type="term" value="P:DNA integration"/>
    <property type="evidence" value="ECO:0007669"/>
    <property type="project" value="InterPro"/>
</dbReference>
<dbReference type="AlphaFoldDB" id="A0A3D8YFK6"/>
<evidence type="ECO:0000313" key="6">
    <source>
        <dbReference type="EMBL" id="REA63488.1"/>
    </source>
</evidence>
<keyword evidence="3" id="KW-0233">DNA recombination</keyword>
<evidence type="ECO:0000259" key="5">
    <source>
        <dbReference type="PROSITE" id="PS51898"/>
    </source>
</evidence>
<comment type="caution">
    <text evidence="6">The sequence shown here is derived from an EMBL/GenBank/DDBJ whole genome shotgun (WGS) entry which is preliminary data.</text>
</comment>
<keyword evidence="2" id="KW-0238">DNA-binding</keyword>
<dbReference type="PROSITE" id="PS51898">
    <property type="entry name" value="TYR_RECOMBINASE"/>
    <property type="match status" value="1"/>
</dbReference>
<comment type="similarity">
    <text evidence="1">Belongs to the 'phage' integrase family.</text>
</comment>
<dbReference type="PANTHER" id="PTHR30349">
    <property type="entry name" value="PHAGE INTEGRASE-RELATED"/>
    <property type="match status" value="1"/>
</dbReference>
<dbReference type="SUPFAM" id="SSF56349">
    <property type="entry name" value="DNA breaking-rejoining enzymes"/>
    <property type="match status" value="1"/>
</dbReference>
<feature type="coiled-coil region" evidence="4">
    <location>
        <begin position="54"/>
        <end position="85"/>
    </location>
</feature>
<dbReference type="Pfam" id="PF17293">
    <property type="entry name" value="Arm-DNA-bind_5"/>
    <property type="match status" value="1"/>
</dbReference>
<dbReference type="InterPro" id="IPR050090">
    <property type="entry name" value="Tyrosine_recombinase_XerCD"/>
</dbReference>
<protein>
    <recommendedName>
        <fullName evidence="5">Tyr recombinase domain-containing protein</fullName>
    </recommendedName>
</protein>
<dbReference type="InterPro" id="IPR011010">
    <property type="entry name" value="DNA_brk_join_enz"/>
</dbReference>
<dbReference type="InterPro" id="IPR025269">
    <property type="entry name" value="SAM-like_dom"/>
</dbReference>
<proteinExistence type="inferred from homology"/>
<dbReference type="Pfam" id="PF00589">
    <property type="entry name" value="Phage_integrase"/>
    <property type="match status" value="1"/>
</dbReference>
<keyword evidence="7" id="KW-1185">Reference proteome</keyword>
<dbReference type="Gene3D" id="1.10.443.10">
    <property type="entry name" value="Intergrase catalytic core"/>
    <property type="match status" value="1"/>
</dbReference>
<sequence length="419" mass="48410">MASFNVELNSRKNKDGLYSVFIRYTENRKSRKVKLNFRVPEDHFNKQARFGKWIRIANSKSKAYNKEIEDTLEELRIKFTEIKKQSLAPLTYINKPVSNGTFITVGAYIKSYLSDKEGEATIGYFNVLSWMLNAFATYVGEDTLMVDIKPRHVAEYRALLLARGAKGSTINNTLQKIHKVFTIALKDDTISKDPFRLNEPVKEVRPSRVRLNDELIKKLSELDLTDPALDNARNYYLFSFYNAGIRIADFMQIRKGSIANGRLEYEMDKTGHKKSILLNKSALAILEKYPKKKGESYEYMFPILDSKSEYAKNVSYEDKRRMPRPLRVKLDRDIKNNARYINTALADISTLLKIPKAITFHTARHSFADKARRAMKNSNKITLVDIKNSLAHKKISTTENYWASFDEDSLDEAMEAIFE</sequence>
<organism evidence="6 7">
    <name type="scientific">Dyadobacter luteus</name>
    <dbReference type="NCBI Taxonomy" id="2259619"/>
    <lineage>
        <taxon>Bacteria</taxon>
        <taxon>Pseudomonadati</taxon>
        <taxon>Bacteroidota</taxon>
        <taxon>Cytophagia</taxon>
        <taxon>Cytophagales</taxon>
        <taxon>Spirosomataceae</taxon>
        <taxon>Dyadobacter</taxon>
    </lineage>
</organism>
<gene>
    <name evidence="6" type="ORF">DSL64_03305</name>
</gene>
<evidence type="ECO:0000256" key="3">
    <source>
        <dbReference type="ARBA" id="ARBA00023172"/>
    </source>
</evidence>
<dbReference type="Gene3D" id="1.10.150.130">
    <property type="match status" value="1"/>
</dbReference>
<evidence type="ECO:0000256" key="2">
    <source>
        <dbReference type="ARBA" id="ARBA00023125"/>
    </source>
</evidence>
<dbReference type="RefSeq" id="WP_115829236.1">
    <property type="nucleotide sequence ID" value="NZ_QNUL01000002.1"/>
</dbReference>
<dbReference type="EMBL" id="QNUL01000002">
    <property type="protein sequence ID" value="REA63488.1"/>
    <property type="molecule type" value="Genomic_DNA"/>
</dbReference>
<dbReference type="GO" id="GO:0003677">
    <property type="term" value="F:DNA binding"/>
    <property type="evidence" value="ECO:0007669"/>
    <property type="project" value="UniProtKB-KW"/>
</dbReference>
<feature type="domain" description="Tyr recombinase" evidence="5">
    <location>
        <begin position="204"/>
        <end position="415"/>
    </location>
</feature>